<gene>
    <name evidence="1" type="ORF">IQ26_03986</name>
</gene>
<proteinExistence type="predicted"/>
<dbReference type="AlphaFoldDB" id="A0A562NMN0"/>
<dbReference type="EMBL" id="VLKT01000025">
    <property type="protein sequence ID" value="TWI33479.1"/>
    <property type="molecule type" value="Genomic_DNA"/>
</dbReference>
<protein>
    <submittedName>
        <fullName evidence="1">Uncharacterized protein</fullName>
    </submittedName>
</protein>
<organism evidence="1 2">
    <name type="scientific">Mesorhizobium tianshanense</name>
    <dbReference type="NCBI Taxonomy" id="39844"/>
    <lineage>
        <taxon>Bacteria</taxon>
        <taxon>Pseudomonadati</taxon>
        <taxon>Pseudomonadota</taxon>
        <taxon>Alphaproteobacteria</taxon>
        <taxon>Hyphomicrobiales</taxon>
        <taxon>Phyllobacteriaceae</taxon>
        <taxon>Mesorhizobium</taxon>
    </lineage>
</organism>
<evidence type="ECO:0000313" key="2">
    <source>
        <dbReference type="Proteomes" id="UP000317122"/>
    </source>
</evidence>
<dbReference type="Proteomes" id="UP000317122">
    <property type="component" value="Unassembled WGS sequence"/>
</dbReference>
<reference evidence="1 2" key="1">
    <citation type="journal article" date="2015" name="Stand. Genomic Sci.">
        <title>Genomic Encyclopedia of Bacterial and Archaeal Type Strains, Phase III: the genomes of soil and plant-associated and newly described type strains.</title>
        <authorList>
            <person name="Whitman W.B."/>
            <person name="Woyke T."/>
            <person name="Klenk H.P."/>
            <person name="Zhou Y."/>
            <person name="Lilburn T.G."/>
            <person name="Beck B.J."/>
            <person name="De Vos P."/>
            <person name="Vandamme P."/>
            <person name="Eisen J.A."/>
            <person name="Garrity G."/>
            <person name="Hugenholtz P."/>
            <person name="Kyrpides N.C."/>
        </authorList>
    </citation>
    <scope>NUCLEOTIDE SEQUENCE [LARGE SCALE GENOMIC DNA]</scope>
    <source>
        <strain evidence="1 2">CGMCC 1.2546</strain>
    </source>
</reference>
<evidence type="ECO:0000313" key="1">
    <source>
        <dbReference type="EMBL" id="TWI33479.1"/>
    </source>
</evidence>
<keyword evidence="2" id="KW-1185">Reference proteome</keyword>
<sequence length="167" mass="19376">MDRAVNLTIGHLTGLDHSSLIALLSPVMNLTTRLAMLEQIIPLKMQDKADKCKLEVVRREVKDLNSQRNRLIHDLPYGYSPSEDSLMLVRSETWTDPQIKANPPKHITTETLYELGNNMWQAEIWLGMRFQLNGVSFKPHPDWLDDDKFPWRDRFEKLLQNLNQAPG</sequence>
<accession>A0A562NMN0</accession>
<name>A0A562NMN0_9HYPH</name>
<comment type="caution">
    <text evidence="1">The sequence shown here is derived from an EMBL/GenBank/DDBJ whole genome shotgun (WGS) entry which is preliminary data.</text>
</comment>